<evidence type="ECO:0000313" key="1">
    <source>
        <dbReference type="EMBL" id="PEH37247.1"/>
    </source>
</evidence>
<accession>A0A2A7S0S4</accession>
<gene>
    <name evidence="1" type="ORF">CRM94_22090</name>
</gene>
<comment type="caution">
    <text evidence="1">The sequence shown here is derived from an EMBL/GenBank/DDBJ whole genome shotgun (WGS) entry which is preliminary data.</text>
</comment>
<reference evidence="2" key="1">
    <citation type="submission" date="2017-09" db="EMBL/GenBank/DDBJ databases">
        <title>FDA dAtabase for Regulatory Grade micrObial Sequences (FDA-ARGOS): Supporting development and validation of Infectious Disease Dx tests.</title>
        <authorList>
            <person name="Minogue T."/>
            <person name="Wolcott M."/>
            <person name="Wasieloski L."/>
            <person name="Aguilar W."/>
            <person name="Moore D."/>
            <person name="Tallon L."/>
            <person name="Sadzewicz L."/>
            <person name="Ott S."/>
            <person name="Zhao X."/>
            <person name="Nagaraj S."/>
            <person name="Vavikolanu K."/>
            <person name="Aluvathingal J."/>
            <person name="Nadendla S."/>
            <person name="Sichtig H."/>
        </authorList>
    </citation>
    <scope>NUCLEOTIDE SEQUENCE [LARGE SCALE GENOMIC DNA]</scope>
    <source>
        <strain evidence="2">FDAARGOS_390</strain>
    </source>
</reference>
<dbReference type="Proteomes" id="UP000220629">
    <property type="component" value="Unassembled WGS sequence"/>
</dbReference>
<protein>
    <submittedName>
        <fullName evidence="1">Uncharacterized protein</fullName>
    </submittedName>
</protein>
<name>A0A2A7S0S4_BURGA</name>
<sequence>MFLSCSECLYTLQGAKCMYKLKNTRESAGSMLGLFDEAGVFDALFEVPAGTGGKVSLCRTKVKLRE</sequence>
<organism evidence="1 2">
    <name type="scientific">Burkholderia gladioli</name>
    <name type="common">Pseudomonas marginata</name>
    <name type="synonym">Phytomonas marginata</name>
    <dbReference type="NCBI Taxonomy" id="28095"/>
    <lineage>
        <taxon>Bacteria</taxon>
        <taxon>Pseudomonadati</taxon>
        <taxon>Pseudomonadota</taxon>
        <taxon>Betaproteobacteria</taxon>
        <taxon>Burkholderiales</taxon>
        <taxon>Burkholderiaceae</taxon>
        <taxon>Burkholderia</taxon>
    </lineage>
</organism>
<dbReference type="EMBL" id="PDDY01000004">
    <property type="protein sequence ID" value="PEH37247.1"/>
    <property type="molecule type" value="Genomic_DNA"/>
</dbReference>
<dbReference type="AlphaFoldDB" id="A0A2A7S0S4"/>
<evidence type="ECO:0000313" key="2">
    <source>
        <dbReference type="Proteomes" id="UP000220629"/>
    </source>
</evidence>
<proteinExistence type="predicted"/>